<dbReference type="EMBL" id="JANPWB010000015">
    <property type="protein sequence ID" value="KAJ1092119.1"/>
    <property type="molecule type" value="Genomic_DNA"/>
</dbReference>
<keyword evidence="2" id="KW-1185">Reference proteome</keyword>
<name>A0AAV7LNY7_PLEWA</name>
<reference evidence="1" key="1">
    <citation type="journal article" date="2022" name="bioRxiv">
        <title>Sequencing and chromosome-scale assembly of the giantPleurodeles waltlgenome.</title>
        <authorList>
            <person name="Brown T."/>
            <person name="Elewa A."/>
            <person name="Iarovenko S."/>
            <person name="Subramanian E."/>
            <person name="Araus A.J."/>
            <person name="Petzold A."/>
            <person name="Susuki M."/>
            <person name="Suzuki K.-i.T."/>
            <person name="Hayashi T."/>
            <person name="Toyoda A."/>
            <person name="Oliveira C."/>
            <person name="Osipova E."/>
            <person name="Leigh N.D."/>
            <person name="Simon A."/>
            <person name="Yun M.H."/>
        </authorList>
    </citation>
    <scope>NUCLEOTIDE SEQUENCE</scope>
    <source>
        <strain evidence="1">20211129_DDA</strain>
        <tissue evidence="1">Liver</tissue>
    </source>
</reference>
<dbReference type="AlphaFoldDB" id="A0AAV7LNY7"/>
<dbReference type="Proteomes" id="UP001066276">
    <property type="component" value="Chromosome 11"/>
</dbReference>
<protein>
    <submittedName>
        <fullName evidence="1">Uncharacterized protein</fullName>
    </submittedName>
</protein>
<evidence type="ECO:0000313" key="2">
    <source>
        <dbReference type="Proteomes" id="UP001066276"/>
    </source>
</evidence>
<evidence type="ECO:0000313" key="1">
    <source>
        <dbReference type="EMBL" id="KAJ1092119.1"/>
    </source>
</evidence>
<comment type="caution">
    <text evidence="1">The sequence shown here is derived from an EMBL/GenBank/DDBJ whole genome shotgun (WGS) entry which is preliminary data.</text>
</comment>
<proteinExistence type="predicted"/>
<sequence>MRIRAGALFKGTPGAWYTPGRPRSGARLLPLQDLPAAAEENSRAARTPRQVRLLPGGGECLIRGIPGPPLRCRV</sequence>
<organism evidence="1 2">
    <name type="scientific">Pleurodeles waltl</name>
    <name type="common">Iberian ribbed newt</name>
    <dbReference type="NCBI Taxonomy" id="8319"/>
    <lineage>
        <taxon>Eukaryota</taxon>
        <taxon>Metazoa</taxon>
        <taxon>Chordata</taxon>
        <taxon>Craniata</taxon>
        <taxon>Vertebrata</taxon>
        <taxon>Euteleostomi</taxon>
        <taxon>Amphibia</taxon>
        <taxon>Batrachia</taxon>
        <taxon>Caudata</taxon>
        <taxon>Salamandroidea</taxon>
        <taxon>Salamandridae</taxon>
        <taxon>Pleurodelinae</taxon>
        <taxon>Pleurodeles</taxon>
    </lineage>
</organism>
<accession>A0AAV7LNY7</accession>
<gene>
    <name evidence="1" type="ORF">NDU88_005231</name>
</gene>